<protein>
    <submittedName>
        <fullName evidence="2">[acyl-carrier-protein] S-malonyltransferase</fullName>
    </submittedName>
</protein>
<organism evidence="2 3">
    <name type="scientific">Echinococcus granulosus</name>
    <name type="common">Hydatid tapeworm</name>
    <dbReference type="NCBI Taxonomy" id="6210"/>
    <lineage>
        <taxon>Eukaryota</taxon>
        <taxon>Metazoa</taxon>
        <taxon>Spiralia</taxon>
        <taxon>Lophotrochozoa</taxon>
        <taxon>Platyhelminthes</taxon>
        <taxon>Cestoda</taxon>
        <taxon>Eucestoda</taxon>
        <taxon>Cyclophyllidea</taxon>
        <taxon>Taeniidae</taxon>
        <taxon>Echinococcus</taxon>
        <taxon>Echinococcus granulosus group</taxon>
    </lineage>
</organism>
<dbReference type="PANTHER" id="PTHR47170">
    <property type="entry name" value="MALONYL-COA ACP TRANSACYLASE, ACP-BINDING"/>
    <property type="match status" value="1"/>
</dbReference>
<dbReference type="STRING" id="6210.W6URF0"/>
<dbReference type="PANTHER" id="PTHR47170:SF2">
    <property type="entry name" value="MALONYL-COA:ACP TRANSACYLASE (MAT) DOMAIN-CONTAINING PROTEIN"/>
    <property type="match status" value="1"/>
</dbReference>
<dbReference type="GO" id="GO:0006633">
    <property type="term" value="P:fatty acid biosynthetic process"/>
    <property type="evidence" value="ECO:0007669"/>
    <property type="project" value="UniProtKB-UniPathway"/>
</dbReference>
<evidence type="ECO:0000313" key="3">
    <source>
        <dbReference type="Proteomes" id="UP000019149"/>
    </source>
</evidence>
<dbReference type="SUPFAM" id="SSF55048">
    <property type="entry name" value="Probable ACP-binding domain of malonyl-CoA ACP transacylase"/>
    <property type="match status" value="1"/>
</dbReference>
<dbReference type="SUPFAM" id="SSF52151">
    <property type="entry name" value="FabD/lysophospholipase-like"/>
    <property type="match status" value="1"/>
</dbReference>
<dbReference type="Gene3D" id="3.30.70.250">
    <property type="entry name" value="Malonyl-CoA ACP transacylase, ACP-binding"/>
    <property type="match status" value="1"/>
</dbReference>
<dbReference type="OMA" id="AANYNCP"/>
<dbReference type="InterPro" id="IPR014043">
    <property type="entry name" value="Acyl_transferase_dom"/>
</dbReference>
<dbReference type="InterPro" id="IPR016036">
    <property type="entry name" value="Malonyl_transacylase_ACP-bd"/>
</dbReference>
<dbReference type="KEGG" id="egl:EGR_01441"/>
<gene>
    <name evidence="2" type="ORF">EGR_01441</name>
</gene>
<dbReference type="Gene3D" id="3.40.366.10">
    <property type="entry name" value="Malonyl-Coenzyme A Acyl Carrier Protein, domain 2"/>
    <property type="match status" value="1"/>
</dbReference>
<feature type="domain" description="Malonyl-CoA:ACP transacylase (MAT)" evidence="1">
    <location>
        <begin position="57"/>
        <end position="379"/>
    </location>
</feature>
<dbReference type="OrthoDB" id="541883at2759"/>
<name>W6URF0_ECHGR</name>
<dbReference type="Proteomes" id="UP000019149">
    <property type="component" value="Unassembled WGS sequence"/>
</dbReference>
<evidence type="ECO:0000259" key="1">
    <source>
        <dbReference type="SMART" id="SM00827"/>
    </source>
</evidence>
<dbReference type="GeneID" id="36337156"/>
<evidence type="ECO:0000313" key="2">
    <source>
        <dbReference type="EMBL" id="EUB63818.1"/>
    </source>
</evidence>
<dbReference type="AlphaFoldDB" id="W6URF0"/>
<proteinExistence type="predicted"/>
<dbReference type="UniPathway" id="UPA00094"/>
<dbReference type="RefSeq" id="XP_024355014.1">
    <property type="nucleotide sequence ID" value="XM_024490690.1"/>
</dbReference>
<dbReference type="InterPro" id="IPR052760">
    <property type="entry name" value="Mitochondrial_malonyltrans"/>
</dbReference>
<keyword evidence="3" id="KW-1185">Reference proteome</keyword>
<comment type="caution">
    <text evidence="2">The sequence shown here is derived from an EMBL/GenBank/DDBJ whole genome shotgun (WGS) entry which is preliminary data.</text>
</comment>
<accession>W6URF0</accession>
<dbReference type="GO" id="GO:0016740">
    <property type="term" value="F:transferase activity"/>
    <property type="evidence" value="ECO:0007669"/>
    <property type="project" value="UniProtKB-KW"/>
</dbReference>
<dbReference type="InterPro" id="IPR016035">
    <property type="entry name" value="Acyl_Trfase/lysoPLipase"/>
</dbReference>
<dbReference type="Pfam" id="PF00698">
    <property type="entry name" value="Acyl_transf_1"/>
    <property type="match status" value="1"/>
</dbReference>
<dbReference type="SMART" id="SM00827">
    <property type="entry name" value="PKS_AT"/>
    <property type="match status" value="1"/>
</dbReference>
<dbReference type="EMBL" id="APAU02000005">
    <property type="protein sequence ID" value="EUB63818.1"/>
    <property type="molecule type" value="Genomic_DNA"/>
</dbReference>
<sequence length="388" mass="42471">MLRRGLAVRLTQNYSSVVQSSHNTPSLPFKDGQRPDAWCQYHDRPSQEPIESTSVLLFPGQSSQFVGMAKNLIGVKGVKEMFETASSILRTNLLRTCLEGPAEKLKQNIHCQPAIYVTSLAAAKKLQVDSPELVEKCVAAAGYSVGEIAALVYAGAYTFEEGLHLIRVRAEAMQRACDLIPGGMLTVYLSHDSQLRTALSAAINYCKEELKLSVPIICQIACFLGPDCKVIAGNNEALDYIMEHAQQFRLGPLRRLDVAGAFHTPLMLPAVEPLKHALQRVGSARTPCIPVVSNVDAEPYGKGSTVSLRLIKQITRPLCWEQTLHALFSRPEGAPFPRAVEVGPGRQIGASLRMVNSKAFARYESVGNAFGYHSNHAGWGAREYGLRK</sequence>
<reference evidence="2 3" key="1">
    <citation type="journal article" date="2013" name="Nat. Genet.">
        <title>The genome of the hydatid tapeworm Echinococcus granulosus.</title>
        <authorList>
            <person name="Zheng H."/>
            <person name="Zhang W."/>
            <person name="Zhang L."/>
            <person name="Zhang Z."/>
            <person name="Li J."/>
            <person name="Lu G."/>
            <person name="Zhu Y."/>
            <person name="Wang Y."/>
            <person name="Huang Y."/>
            <person name="Liu J."/>
            <person name="Kang H."/>
            <person name="Chen J."/>
            <person name="Wang L."/>
            <person name="Chen A."/>
            <person name="Yu S."/>
            <person name="Gao Z."/>
            <person name="Jin L."/>
            <person name="Gu W."/>
            <person name="Wang Z."/>
            <person name="Zhao L."/>
            <person name="Shi B."/>
            <person name="Wen H."/>
            <person name="Lin R."/>
            <person name="Jones M.K."/>
            <person name="Brejova B."/>
            <person name="Vinar T."/>
            <person name="Zhao G."/>
            <person name="McManus D.P."/>
            <person name="Chen Z."/>
            <person name="Zhou Y."/>
            <person name="Wang S."/>
        </authorList>
    </citation>
    <scope>NUCLEOTIDE SEQUENCE [LARGE SCALE GENOMIC DNA]</scope>
</reference>
<dbReference type="InterPro" id="IPR001227">
    <property type="entry name" value="Ac_transferase_dom_sf"/>
</dbReference>
<dbReference type="CTD" id="36337156"/>